<dbReference type="EMBL" id="JARKNE010000009">
    <property type="protein sequence ID" value="KAK5804719.1"/>
    <property type="molecule type" value="Genomic_DNA"/>
</dbReference>
<gene>
    <name evidence="1" type="ORF">PVK06_032370</name>
</gene>
<name>A0ABR0NTK6_GOSAR</name>
<organism evidence="1 2">
    <name type="scientific">Gossypium arboreum</name>
    <name type="common">Tree cotton</name>
    <name type="synonym">Gossypium nanking</name>
    <dbReference type="NCBI Taxonomy" id="29729"/>
    <lineage>
        <taxon>Eukaryota</taxon>
        <taxon>Viridiplantae</taxon>
        <taxon>Streptophyta</taxon>
        <taxon>Embryophyta</taxon>
        <taxon>Tracheophyta</taxon>
        <taxon>Spermatophyta</taxon>
        <taxon>Magnoliopsida</taxon>
        <taxon>eudicotyledons</taxon>
        <taxon>Gunneridae</taxon>
        <taxon>Pentapetalae</taxon>
        <taxon>rosids</taxon>
        <taxon>malvids</taxon>
        <taxon>Malvales</taxon>
        <taxon>Malvaceae</taxon>
        <taxon>Malvoideae</taxon>
        <taxon>Gossypium</taxon>
    </lineage>
</organism>
<dbReference type="Proteomes" id="UP001358586">
    <property type="component" value="Chromosome 9"/>
</dbReference>
<sequence length="120" mass="14576">MFEVVHSACRHYWWYLKKKVGHGFDVRNWVCLTMELLPIICRMTSMFLMPFVWTDDCFWYCISFPSSFWVFPQGHDELEMRQAFLLFQTEVTSDVDRMDSVQIFNFFYFILSGYVCIRIC</sequence>
<keyword evidence="2" id="KW-1185">Reference proteome</keyword>
<accession>A0ABR0NTK6</accession>
<protein>
    <submittedName>
        <fullName evidence="1">Uncharacterized protein</fullName>
    </submittedName>
</protein>
<reference evidence="1 2" key="1">
    <citation type="submission" date="2023-03" db="EMBL/GenBank/DDBJ databases">
        <title>WGS of Gossypium arboreum.</title>
        <authorList>
            <person name="Yu D."/>
        </authorList>
    </citation>
    <scope>NUCLEOTIDE SEQUENCE [LARGE SCALE GENOMIC DNA]</scope>
    <source>
        <tissue evidence="1">Leaf</tissue>
    </source>
</reference>
<proteinExistence type="predicted"/>
<comment type="caution">
    <text evidence="1">The sequence shown here is derived from an EMBL/GenBank/DDBJ whole genome shotgun (WGS) entry which is preliminary data.</text>
</comment>
<evidence type="ECO:0000313" key="2">
    <source>
        <dbReference type="Proteomes" id="UP001358586"/>
    </source>
</evidence>
<evidence type="ECO:0000313" key="1">
    <source>
        <dbReference type="EMBL" id="KAK5804719.1"/>
    </source>
</evidence>